<organism evidence="1 2">
    <name type="scientific">Monilinia fructigena</name>
    <dbReference type="NCBI Taxonomy" id="38457"/>
    <lineage>
        <taxon>Eukaryota</taxon>
        <taxon>Fungi</taxon>
        <taxon>Dikarya</taxon>
        <taxon>Ascomycota</taxon>
        <taxon>Pezizomycotina</taxon>
        <taxon>Leotiomycetes</taxon>
        <taxon>Helotiales</taxon>
        <taxon>Sclerotiniaceae</taxon>
        <taxon>Monilinia</taxon>
    </lineage>
</organism>
<name>A0A395J734_9HELO</name>
<evidence type="ECO:0000313" key="2">
    <source>
        <dbReference type="Proteomes" id="UP000249056"/>
    </source>
</evidence>
<sequence length="134" mass="14776">MLEIYFKEGLEAIQGKKIELKMDLEGPGHGYNRSDDEADYFPQHHGEIKGDVSKDDLYCHCNTESAAIIAAGAANLESDNPEEEDDCCCQYSAYNEDPGDDDGSYCQFSSDSEDDLYCQCSSNQTSSDEEGSPN</sequence>
<gene>
    <name evidence="1" type="ORF">DID88_008692</name>
</gene>
<keyword evidence="2" id="KW-1185">Reference proteome</keyword>
<dbReference type="Proteomes" id="UP000249056">
    <property type="component" value="Unassembled WGS sequence"/>
</dbReference>
<evidence type="ECO:0000313" key="1">
    <source>
        <dbReference type="EMBL" id="RAL67968.1"/>
    </source>
</evidence>
<proteinExistence type="predicted"/>
<dbReference type="EMBL" id="QKRW01000002">
    <property type="protein sequence ID" value="RAL67968.1"/>
    <property type="molecule type" value="Genomic_DNA"/>
</dbReference>
<accession>A0A395J734</accession>
<comment type="caution">
    <text evidence="1">The sequence shown here is derived from an EMBL/GenBank/DDBJ whole genome shotgun (WGS) entry which is preliminary data.</text>
</comment>
<reference evidence="1 2" key="1">
    <citation type="submission" date="2018-06" db="EMBL/GenBank/DDBJ databases">
        <title>Genome Sequence of the Brown Rot Fungal Pathogen Monilinia fructigena.</title>
        <authorList>
            <person name="Landi L."/>
            <person name="De Miccolis Angelini R.M."/>
            <person name="Pollastro S."/>
            <person name="Abate D."/>
            <person name="Faretra F."/>
            <person name="Romanazzi G."/>
        </authorList>
    </citation>
    <scope>NUCLEOTIDE SEQUENCE [LARGE SCALE GENOMIC DNA]</scope>
    <source>
        <strain evidence="1 2">Mfrg269</strain>
    </source>
</reference>
<dbReference type="AlphaFoldDB" id="A0A395J734"/>
<protein>
    <submittedName>
        <fullName evidence="1">Uncharacterized protein</fullName>
    </submittedName>
</protein>